<dbReference type="InterPro" id="IPR036748">
    <property type="entry name" value="MTH938-like_sf"/>
</dbReference>
<dbReference type="PANTHER" id="PTHR21192:SF2">
    <property type="entry name" value="NADH DEHYDROGENASE [UBIQUINONE] 1 ALPHA SUBCOMPLEX ASSEMBLY FACTOR 3"/>
    <property type="match status" value="1"/>
</dbReference>
<name>A0A934T1A4_9BURK</name>
<proteinExistence type="predicted"/>
<dbReference type="SUPFAM" id="SSF64076">
    <property type="entry name" value="MTH938-like"/>
    <property type="match status" value="1"/>
</dbReference>
<reference evidence="1" key="1">
    <citation type="submission" date="2021-01" db="EMBL/GenBank/DDBJ databases">
        <title>Genome sequence of strain Noviherbaspirillum sp. DKR-6.</title>
        <authorList>
            <person name="Chaudhary D.K."/>
        </authorList>
    </citation>
    <scope>NUCLEOTIDE SEQUENCE</scope>
    <source>
        <strain evidence="1">DKR-6</strain>
    </source>
</reference>
<organism evidence="1 2">
    <name type="scientific">Noviherbaspirillum pedocola</name>
    <dbReference type="NCBI Taxonomy" id="2801341"/>
    <lineage>
        <taxon>Bacteria</taxon>
        <taxon>Pseudomonadati</taxon>
        <taxon>Pseudomonadota</taxon>
        <taxon>Betaproteobacteria</taxon>
        <taxon>Burkholderiales</taxon>
        <taxon>Oxalobacteraceae</taxon>
        <taxon>Noviherbaspirillum</taxon>
    </lineage>
</organism>
<dbReference type="AlphaFoldDB" id="A0A934T1A4"/>
<dbReference type="CDD" id="cd05560">
    <property type="entry name" value="Xcc1710_like"/>
    <property type="match status" value="1"/>
</dbReference>
<dbReference type="Pfam" id="PF04430">
    <property type="entry name" value="DUF498"/>
    <property type="match status" value="1"/>
</dbReference>
<dbReference type="EMBL" id="JAEPBG010000009">
    <property type="protein sequence ID" value="MBK4736829.1"/>
    <property type="molecule type" value="Genomic_DNA"/>
</dbReference>
<evidence type="ECO:0000313" key="2">
    <source>
        <dbReference type="Proteomes" id="UP000622890"/>
    </source>
</evidence>
<evidence type="ECO:0000313" key="1">
    <source>
        <dbReference type="EMBL" id="MBK4736829.1"/>
    </source>
</evidence>
<gene>
    <name evidence="1" type="ORF">JJB74_19560</name>
</gene>
<dbReference type="Gene3D" id="3.40.1230.10">
    <property type="entry name" value="MTH938-like"/>
    <property type="match status" value="1"/>
</dbReference>
<accession>A0A934T1A4</accession>
<dbReference type="RefSeq" id="WP_200594653.1">
    <property type="nucleotide sequence ID" value="NZ_JAEPBG010000009.1"/>
</dbReference>
<dbReference type="Proteomes" id="UP000622890">
    <property type="component" value="Unassembled WGS sequence"/>
</dbReference>
<protein>
    <submittedName>
        <fullName evidence="1">Mth938-like domain-containing protein</fullName>
    </submittedName>
</protein>
<comment type="caution">
    <text evidence="1">The sequence shown here is derived from an EMBL/GenBank/DDBJ whole genome shotgun (WGS) entry which is preliminary data.</text>
</comment>
<keyword evidence="2" id="KW-1185">Reference proteome</keyword>
<sequence length="127" mass="13806">MKLHATSTQQYQTVTGYDDSGVEINATHYGYSLVVMPEVAPVAWPVTSFDALTKEDFAQIEAAEPDVVILGTGARQRFIHPKLVAGLAARRVGVETMDNQAACRTYNILMAEGRKVALALILDTARP</sequence>
<dbReference type="InterPro" id="IPR007523">
    <property type="entry name" value="NDUFAF3/AAMDC"/>
</dbReference>
<dbReference type="PANTHER" id="PTHR21192">
    <property type="entry name" value="NUCLEAR PROTEIN E3-3"/>
    <property type="match status" value="1"/>
</dbReference>